<evidence type="ECO:0000256" key="1">
    <source>
        <dbReference type="SAM" id="MobiDB-lite"/>
    </source>
</evidence>
<dbReference type="EMBL" id="BPQB01000005">
    <property type="protein sequence ID" value="GJE87002.1"/>
    <property type="molecule type" value="Genomic_DNA"/>
</dbReference>
<accession>A0A9P3G2P2</accession>
<reference evidence="2 3" key="1">
    <citation type="submission" date="2021-08" db="EMBL/GenBank/DDBJ databases">
        <title>Draft Genome Sequence of Phanerochaete sordida strain YK-624.</title>
        <authorList>
            <person name="Mori T."/>
            <person name="Dohra H."/>
            <person name="Suzuki T."/>
            <person name="Kawagishi H."/>
            <person name="Hirai H."/>
        </authorList>
    </citation>
    <scope>NUCLEOTIDE SEQUENCE [LARGE SCALE GENOMIC DNA]</scope>
    <source>
        <strain evidence="2 3">YK-624</strain>
    </source>
</reference>
<dbReference type="Proteomes" id="UP000703269">
    <property type="component" value="Unassembled WGS sequence"/>
</dbReference>
<feature type="region of interest" description="Disordered" evidence="1">
    <location>
        <begin position="41"/>
        <end position="60"/>
    </location>
</feature>
<protein>
    <recommendedName>
        <fullName evidence="4">F-box domain-containing protein</fullName>
    </recommendedName>
</protein>
<keyword evidence="3" id="KW-1185">Reference proteome</keyword>
<sequence length="468" mass="52934">MHKPQRRNSTGSIQIASTNKGLKNRIAQYYVARVIDGRKPGRPERISPARSAPAQYSTDPERVTTVNRTWSCSDPDSPHIFSLCWAQLPVELSDYILSFMENFSSKLLCSKLSFISHAWCRRFRRHLFSTLLLRSEEDCRTLYAILNSSLSSWLAAYITRLSVKFTFFLNRPISKTLLCLLPACRVLRENSTPSPPSALPGCIPRSAALKSSLHNIGTLALHGSRFPSFRVLLGILVDIVHLEDLRLTNVTWSGDPTILTEDQANNLCSGSYRHLRSVELWQCTDNLALPIWIMATASTRCTFTRLRTAAPAMPADTWALIDLMQKLLLEDRIQWTIFEITKETPNTIVFRGHLFYAPPYIAAQFKVETIKYMPPSGNGDAWRIRTISLASANNESTFFYLHARSWTALRVLLLAFPYMPQFHVLSSNNRAEGSADTLSTVIMQGVDHHPAVTFKVLEQDLGQESPWD</sequence>
<organism evidence="2 3">
    <name type="scientific">Phanerochaete sordida</name>
    <dbReference type="NCBI Taxonomy" id="48140"/>
    <lineage>
        <taxon>Eukaryota</taxon>
        <taxon>Fungi</taxon>
        <taxon>Dikarya</taxon>
        <taxon>Basidiomycota</taxon>
        <taxon>Agaricomycotina</taxon>
        <taxon>Agaricomycetes</taxon>
        <taxon>Polyporales</taxon>
        <taxon>Phanerochaetaceae</taxon>
        <taxon>Phanerochaete</taxon>
    </lineage>
</organism>
<dbReference type="AlphaFoldDB" id="A0A9P3G2P2"/>
<evidence type="ECO:0000313" key="2">
    <source>
        <dbReference type="EMBL" id="GJE87002.1"/>
    </source>
</evidence>
<evidence type="ECO:0000313" key="3">
    <source>
        <dbReference type="Proteomes" id="UP000703269"/>
    </source>
</evidence>
<proteinExistence type="predicted"/>
<name>A0A9P3G2P2_9APHY</name>
<gene>
    <name evidence="2" type="ORF">PsYK624_030850</name>
</gene>
<evidence type="ECO:0008006" key="4">
    <source>
        <dbReference type="Google" id="ProtNLM"/>
    </source>
</evidence>
<comment type="caution">
    <text evidence="2">The sequence shown here is derived from an EMBL/GenBank/DDBJ whole genome shotgun (WGS) entry which is preliminary data.</text>
</comment>